<protein>
    <submittedName>
        <fullName evidence="1">Uncharacterized protein</fullName>
    </submittedName>
</protein>
<dbReference type="Proteomes" id="UP000183971">
    <property type="component" value="Unassembled WGS sequence"/>
</dbReference>
<dbReference type="RefSeq" id="XP_031078997.1">
    <property type="nucleotide sequence ID" value="XM_031228685.1"/>
</dbReference>
<organism evidence="1 2">
    <name type="scientific">Fusarium proliferatum (strain ET1)</name>
    <name type="common">Orchid endophyte fungus</name>
    <dbReference type="NCBI Taxonomy" id="1227346"/>
    <lineage>
        <taxon>Eukaryota</taxon>
        <taxon>Fungi</taxon>
        <taxon>Dikarya</taxon>
        <taxon>Ascomycota</taxon>
        <taxon>Pezizomycotina</taxon>
        <taxon>Sordariomycetes</taxon>
        <taxon>Hypocreomycetidae</taxon>
        <taxon>Hypocreales</taxon>
        <taxon>Nectriaceae</taxon>
        <taxon>Fusarium</taxon>
        <taxon>Fusarium fujikuroi species complex</taxon>
    </lineage>
</organism>
<comment type="caution">
    <text evidence="1">The sequence shown here is derived from an EMBL/GenBank/DDBJ whole genome shotgun (WGS) entry which is preliminary data.</text>
</comment>
<gene>
    <name evidence="1" type="ORF">FPRO_06405</name>
</gene>
<proteinExistence type="predicted"/>
<evidence type="ECO:0000313" key="1">
    <source>
        <dbReference type="EMBL" id="CZR38404.1"/>
    </source>
</evidence>
<sequence length="143" mass="15617">MGMREKQMPWAGAGLLWVCVGGGKYLPTVPTYLPTLSRLSCLVLSCHATPTYLGARPGKEQAVKGGIGLDWVDPMDHGVASVRWEARQAEGQRTILLTLWATGANGSRRLRTTSFHERGAVDCRFLRLSRTLSRSPFAGAAYL</sequence>
<name>A0A1L7VDJ3_FUSPR</name>
<reference evidence="2" key="1">
    <citation type="journal article" date="2016" name="Genome Biol. Evol.">
        <title>Comparative 'omics' of the Fusarium fujikuroi species complex highlights differences in genetic potential and metabolite synthesis.</title>
        <authorList>
            <person name="Niehaus E.-M."/>
            <person name="Muensterkoetter M."/>
            <person name="Proctor R.H."/>
            <person name="Brown D.W."/>
            <person name="Sharon A."/>
            <person name="Idan Y."/>
            <person name="Oren-Young L."/>
            <person name="Sieber C.M."/>
            <person name="Novak O."/>
            <person name="Pencik A."/>
            <person name="Tarkowska D."/>
            <person name="Hromadova K."/>
            <person name="Freeman S."/>
            <person name="Maymon M."/>
            <person name="Elazar M."/>
            <person name="Youssef S.A."/>
            <person name="El-Shabrawy E.S.M."/>
            <person name="Shalaby A.B.A."/>
            <person name="Houterman P."/>
            <person name="Brock N.L."/>
            <person name="Burkhardt I."/>
            <person name="Tsavkelova E.A."/>
            <person name="Dickschat J.S."/>
            <person name="Galuszka P."/>
            <person name="Gueldener U."/>
            <person name="Tudzynski B."/>
        </authorList>
    </citation>
    <scope>NUCLEOTIDE SEQUENCE [LARGE SCALE GENOMIC DNA]</scope>
    <source>
        <strain evidence="2">ET1</strain>
    </source>
</reference>
<keyword evidence="2" id="KW-1185">Reference proteome</keyword>
<accession>A0A1L7VDJ3</accession>
<dbReference type="VEuPathDB" id="FungiDB:FPRO_06405"/>
<dbReference type="GeneID" id="42051284"/>
<dbReference type="EMBL" id="FJOF01000003">
    <property type="protein sequence ID" value="CZR38404.1"/>
    <property type="molecule type" value="Genomic_DNA"/>
</dbReference>
<evidence type="ECO:0000313" key="2">
    <source>
        <dbReference type="Proteomes" id="UP000183971"/>
    </source>
</evidence>
<dbReference type="AlphaFoldDB" id="A0A1L7VDJ3"/>